<organism evidence="1 2">
    <name type="scientific">Plasmodium vivax India VII</name>
    <dbReference type="NCBI Taxonomy" id="1077284"/>
    <lineage>
        <taxon>Eukaryota</taxon>
        <taxon>Sar</taxon>
        <taxon>Alveolata</taxon>
        <taxon>Apicomplexa</taxon>
        <taxon>Aconoidasida</taxon>
        <taxon>Haemosporida</taxon>
        <taxon>Plasmodiidae</taxon>
        <taxon>Plasmodium</taxon>
        <taxon>Plasmodium (Plasmodium)</taxon>
    </lineage>
</organism>
<evidence type="ECO:0008006" key="3">
    <source>
        <dbReference type="Google" id="ProtNLM"/>
    </source>
</evidence>
<dbReference type="Proteomes" id="UP000053562">
    <property type="component" value="Unassembled WGS sequence"/>
</dbReference>
<evidence type="ECO:0000313" key="1">
    <source>
        <dbReference type="EMBL" id="KMZ76928.1"/>
    </source>
</evidence>
<proteinExistence type="predicted"/>
<sequence length="254" mass="29979">MYEFFQNIEDYIKKAKSAAVYSKDESECNSFVVSSGSYFKDTITAKGVCNEFIKLYVSLSDLRSYKNDNVKYVKCSKFFNYWVNFKLKESMKNEYYTFSHVFNAIESHITLSDFYDVNLDFVYDIKQDDLSKMNILYSLYEKYTDLYTILNDMSNVDKVSTLSYSNECYNIYNNAISMCKGEKNKFVEELERYKKKYETLYELVEKRRSDYYTSFVRLTNDNNNIVTTSVLGTTVALIPLFGLLYKVLELIIKL</sequence>
<accession>A0A0J9UU30</accession>
<dbReference type="EMBL" id="KQ234564">
    <property type="protein sequence ID" value="KMZ76928.1"/>
    <property type="molecule type" value="Genomic_DNA"/>
</dbReference>
<name>A0A0J9UU30_PLAVI</name>
<protein>
    <recommendedName>
        <fullName evidence="3">PIR Superfamily Protein</fullName>
    </recommendedName>
</protein>
<gene>
    <name evidence="1" type="ORF">PVIIG_06302</name>
</gene>
<dbReference type="AlphaFoldDB" id="A0A0J9UU30"/>
<reference evidence="1 2" key="1">
    <citation type="submission" date="2011-08" db="EMBL/GenBank/DDBJ databases">
        <title>The Genome Sequence of Plasmodium vivax India VII.</title>
        <authorList>
            <consortium name="The Broad Institute Genome Sequencing Platform"/>
            <consortium name="The Broad Institute Genome Sequencing Center for Infectious Disease"/>
            <person name="Neafsey D."/>
            <person name="Carlton J."/>
            <person name="Barnwell J."/>
            <person name="Collins W."/>
            <person name="Escalante A."/>
            <person name="Mullikin J."/>
            <person name="Saul A."/>
            <person name="Guigo R."/>
            <person name="Camara F."/>
            <person name="Young S.K."/>
            <person name="Zeng Q."/>
            <person name="Gargeya S."/>
            <person name="Fitzgerald M."/>
            <person name="Haas B."/>
            <person name="Abouelleil A."/>
            <person name="Alvarado L."/>
            <person name="Arachchi H.M."/>
            <person name="Berlin A."/>
            <person name="Brown A."/>
            <person name="Chapman S.B."/>
            <person name="Chen Z."/>
            <person name="Dunbar C."/>
            <person name="Freedman E."/>
            <person name="Gearin G."/>
            <person name="Gellesch M."/>
            <person name="Goldberg J."/>
            <person name="Griggs A."/>
            <person name="Gujja S."/>
            <person name="Heiman D."/>
            <person name="Howarth C."/>
            <person name="Larson L."/>
            <person name="Lui A."/>
            <person name="MacDonald P.J.P."/>
            <person name="Montmayeur A."/>
            <person name="Murphy C."/>
            <person name="Neiman D."/>
            <person name="Pearson M."/>
            <person name="Priest M."/>
            <person name="Roberts A."/>
            <person name="Saif S."/>
            <person name="Shea T."/>
            <person name="Shenoy N."/>
            <person name="Sisk P."/>
            <person name="Stolte C."/>
            <person name="Sykes S."/>
            <person name="Wortman J."/>
            <person name="Nusbaum C."/>
            <person name="Birren B."/>
        </authorList>
    </citation>
    <scope>NUCLEOTIDE SEQUENCE [LARGE SCALE GENOMIC DNA]</scope>
    <source>
        <strain evidence="1 2">India VII</strain>
    </source>
</reference>
<evidence type="ECO:0000313" key="2">
    <source>
        <dbReference type="Proteomes" id="UP000053562"/>
    </source>
</evidence>